<keyword evidence="1" id="KW-0472">Membrane</keyword>
<protein>
    <submittedName>
        <fullName evidence="2">Uncharacterized protein</fullName>
    </submittedName>
</protein>
<comment type="caution">
    <text evidence="2">The sequence shown here is derived from an EMBL/GenBank/DDBJ whole genome shotgun (WGS) entry which is preliminary data.</text>
</comment>
<sequence>MKTLSLSSYTFKTAPAGFRSCSCFSDRRMKMDRSLQRYFVYFLSYALLMQSIGVGLEVVYPWLKGHSWSEAWASYAGISKTLAIAIPAAWAYVQKNNPRRSSRGL</sequence>
<name>A0A2S7IIY3_9BACT</name>
<feature type="transmembrane region" description="Helical" evidence="1">
    <location>
        <begin position="72"/>
        <end position="93"/>
    </location>
</feature>
<evidence type="ECO:0000313" key="2">
    <source>
        <dbReference type="EMBL" id="PQA56281.1"/>
    </source>
</evidence>
<dbReference type="EMBL" id="PTRA01000003">
    <property type="protein sequence ID" value="PQA56281.1"/>
    <property type="molecule type" value="Genomic_DNA"/>
</dbReference>
<dbReference type="AlphaFoldDB" id="A0A2S7IIY3"/>
<keyword evidence="3" id="KW-1185">Reference proteome</keyword>
<evidence type="ECO:0000313" key="3">
    <source>
        <dbReference type="Proteomes" id="UP000239590"/>
    </source>
</evidence>
<feature type="transmembrane region" description="Helical" evidence="1">
    <location>
        <begin position="38"/>
        <end position="60"/>
    </location>
</feature>
<accession>A0A2S7IIY3</accession>
<proteinExistence type="predicted"/>
<evidence type="ECO:0000256" key="1">
    <source>
        <dbReference type="SAM" id="Phobius"/>
    </source>
</evidence>
<dbReference type="Proteomes" id="UP000239590">
    <property type="component" value="Unassembled WGS sequence"/>
</dbReference>
<keyword evidence="1" id="KW-1133">Transmembrane helix</keyword>
<organism evidence="2 3">
    <name type="scientific">Siphonobacter curvatus</name>
    <dbReference type="NCBI Taxonomy" id="2094562"/>
    <lineage>
        <taxon>Bacteria</taxon>
        <taxon>Pseudomonadati</taxon>
        <taxon>Bacteroidota</taxon>
        <taxon>Cytophagia</taxon>
        <taxon>Cytophagales</taxon>
        <taxon>Cytophagaceae</taxon>
        <taxon>Siphonobacter</taxon>
    </lineage>
</organism>
<dbReference type="OrthoDB" id="9902152at2"/>
<gene>
    <name evidence="2" type="ORF">C5O19_18220</name>
</gene>
<keyword evidence="1" id="KW-0812">Transmembrane</keyword>
<reference evidence="3" key="1">
    <citation type="submission" date="2018-02" db="EMBL/GenBank/DDBJ databases">
        <title>Genome sequencing of Solimonas sp. HR-BB.</title>
        <authorList>
            <person name="Lee Y."/>
            <person name="Jeon C.O."/>
        </authorList>
    </citation>
    <scope>NUCLEOTIDE SEQUENCE [LARGE SCALE GENOMIC DNA]</scope>
    <source>
        <strain evidence="3">HR-U</strain>
    </source>
</reference>